<comment type="caution">
    <text evidence="1">The sequence shown here is derived from an EMBL/GenBank/DDBJ whole genome shotgun (WGS) entry which is preliminary data.</text>
</comment>
<name>A0A1G4I318_TRYEQ</name>
<proteinExistence type="predicted"/>
<protein>
    <submittedName>
        <fullName evidence="1">Uncharacterized protein</fullName>
    </submittedName>
</protein>
<evidence type="ECO:0000313" key="1">
    <source>
        <dbReference type="EMBL" id="SCU66081.1"/>
    </source>
</evidence>
<dbReference type="EMBL" id="CZPT02000499">
    <property type="protein sequence ID" value="SCU66081.1"/>
    <property type="molecule type" value="Genomic_DNA"/>
</dbReference>
<dbReference type="VEuPathDB" id="TriTrypDB:TEOVI_000029100"/>
<dbReference type="Proteomes" id="UP000195570">
    <property type="component" value="Unassembled WGS sequence"/>
</dbReference>
<gene>
    <name evidence="1" type="ORF">TEOVI_000029100</name>
</gene>
<organism evidence="1 2">
    <name type="scientific">Trypanosoma equiperdum</name>
    <dbReference type="NCBI Taxonomy" id="5694"/>
    <lineage>
        <taxon>Eukaryota</taxon>
        <taxon>Discoba</taxon>
        <taxon>Euglenozoa</taxon>
        <taxon>Kinetoplastea</taxon>
        <taxon>Metakinetoplastina</taxon>
        <taxon>Trypanosomatida</taxon>
        <taxon>Trypanosomatidae</taxon>
        <taxon>Trypanosoma</taxon>
    </lineage>
</organism>
<accession>A0A1G4I318</accession>
<evidence type="ECO:0000313" key="2">
    <source>
        <dbReference type="Proteomes" id="UP000195570"/>
    </source>
</evidence>
<dbReference type="GeneID" id="92374231"/>
<sequence>MGIIKHVAVILDVSEASLEQHVLERVRQLDEDTVVRRLSEEKAGKLPDFIKLSEDIIEKNDLRKSGEGSVESIQRFVCFVTDNKTRQNGMVAYAMHCLQIPVLSLTKGQKAKGNDDAEHWVSTILYKDLDGSHTDPLAAVNEFFTFPDKVGELLAVEGRDSQLTLQYCRELRSYLQRAWSAEVKLVGPNGCDMSEEGLDGTKCGETDNVEEQVEVESGIHAPLVKELLGNSQLESTHQNDHLLHGAMYALNRHENLPIIRYRLQRGVNIILCRPMSSSLEKLFNKFSRMRGGAEDVRRSFIDAVKSLLQFEGRWLDMPRRRVVLIREGVAHSWSAWLGNEVIHPLVDWIPVDVKAGNIADHCASLEASVKKAVRRLSR</sequence>
<dbReference type="RefSeq" id="XP_067077570.1">
    <property type="nucleotide sequence ID" value="XM_067221469.1"/>
</dbReference>
<reference evidence="1" key="1">
    <citation type="submission" date="2016-09" db="EMBL/GenBank/DDBJ databases">
        <authorList>
            <person name="Hebert L."/>
            <person name="Moumen B."/>
        </authorList>
    </citation>
    <scope>NUCLEOTIDE SEQUENCE [LARGE SCALE GENOMIC DNA]</scope>
    <source>
        <strain evidence="1">OVI</strain>
    </source>
</reference>
<dbReference type="AlphaFoldDB" id="A0A1G4I318"/>
<keyword evidence="2" id="KW-1185">Reference proteome</keyword>